<keyword evidence="1" id="KW-0808">Transferase</keyword>
<dbReference type="Gene3D" id="3.40.1190.20">
    <property type="match status" value="1"/>
</dbReference>
<name>A0A3L8PZX4_9GAMM</name>
<dbReference type="GO" id="GO:0016301">
    <property type="term" value="F:kinase activity"/>
    <property type="evidence" value="ECO:0007669"/>
    <property type="project" value="UniProtKB-KW"/>
</dbReference>
<dbReference type="OrthoDB" id="6212648at2"/>
<evidence type="ECO:0000313" key="5">
    <source>
        <dbReference type="Proteomes" id="UP000281474"/>
    </source>
</evidence>
<feature type="domain" description="Carbohydrate kinase PfkB" evidence="3">
    <location>
        <begin position="193"/>
        <end position="267"/>
    </location>
</feature>
<dbReference type="InterPro" id="IPR011611">
    <property type="entry name" value="PfkB_dom"/>
</dbReference>
<dbReference type="AlphaFoldDB" id="A0A3L8PZX4"/>
<dbReference type="Pfam" id="PF00294">
    <property type="entry name" value="PfkB"/>
    <property type="match status" value="2"/>
</dbReference>
<sequence length="284" mass="31014">MANIFLIANLNCDRVLHLDKPIHLGGRFLYQDQGQRLGGGGSNTGISLAYAGHKIALMSEVGKDHLGDWLINQVQAHKIDCSYISRHKSQTNELILMVTPDGERTIVRPNRPLFELGMPLEWKHWDALYINTSAQGASSWSKSALNHCLVVAQLGKDERSRPCHVLIASATDMLGRSHLPCWEYGKLIAGDSLKHFVVTNGEHGATVYSEQGEQRVPANKTKVIDATGAGDAYAAGLIHGLTTELSIIDSMHVAAHWAACAVASETSIPGQQLIDYLNKNDECE</sequence>
<dbReference type="RefSeq" id="WP_121838615.1">
    <property type="nucleotide sequence ID" value="NZ_ML014770.1"/>
</dbReference>
<dbReference type="Proteomes" id="UP000281474">
    <property type="component" value="Unassembled WGS sequence"/>
</dbReference>
<dbReference type="PANTHER" id="PTHR10584">
    <property type="entry name" value="SUGAR KINASE"/>
    <property type="match status" value="1"/>
</dbReference>
<protein>
    <submittedName>
        <fullName evidence="4">Ribokinase</fullName>
    </submittedName>
</protein>
<evidence type="ECO:0000256" key="2">
    <source>
        <dbReference type="ARBA" id="ARBA00022777"/>
    </source>
</evidence>
<dbReference type="SUPFAM" id="SSF53613">
    <property type="entry name" value="Ribokinase-like"/>
    <property type="match status" value="1"/>
</dbReference>
<keyword evidence="5" id="KW-1185">Reference proteome</keyword>
<keyword evidence="2 4" id="KW-0418">Kinase</keyword>
<accession>A0A3L8PZX4</accession>
<evidence type="ECO:0000259" key="3">
    <source>
        <dbReference type="Pfam" id="PF00294"/>
    </source>
</evidence>
<dbReference type="EMBL" id="QZEI01000021">
    <property type="protein sequence ID" value="RLV60083.1"/>
    <property type="molecule type" value="Genomic_DNA"/>
</dbReference>
<evidence type="ECO:0000256" key="1">
    <source>
        <dbReference type="ARBA" id="ARBA00022679"/>
    </source>
</evidence>
<feature type="domain" description="Carbohydrate kinase PfkB" evidence="3">
    <location>
        <begin position="31"/>
        <end position="111"/>
    </location>
</feature>
<dbReference type="PANTHER" id="PTHR10584:SF166">
    <property type="entry name" value="RIBOKINASE"/>
    <property type="match status" value="1"/>
</dbReference>
<dbReference type="InterPro" id="IPR029056">
    <property type="entry name" value="Ribokinase-like"/>
</dbReference>
<gene>
    <name evidence="4" type="ORF">D5018_08665</name>
</gene>
<evidence type="ECO:0000313" key="4">
    <source>
        <dbReference type="EMBL" id="RLV60083.1"/>
    </source>
</evidence>
<reference evidence="4 5" key="1">
    <citation type="submission" date="2018-09" db="EMBL/GenBank/DDBJ databases">
        <title>Phylogeny of the Shewanellaceae, and recommendation for two new genera, Pseudoshewanella and Parashewanella.</title>
        <authorList>
            <person name="Wang G."/>
        </authorList>
    </citation>
    <scope>NUCLEOTIDE SEQUENCE [LARGE SCALE GENOMIC DNA]</scope>
    <source>
        <strain evidence="4 5">C51</strain>
    </source>
</reference>
<proteinExistence type="predicted"/>
<comment type="caution">
    <text evidence="4">The sequence shown here is derived from an EMBL/GenBank/DDBJ whole genome shotgun (WGS) entry which is preliminary data.</text>
</comment>
<organism evidence="4 5">
    <name type="scientific">Parashewanella curva</name>
    <dbReference type="NCBI Taxonomy" id="2338552"/>
    <lineage>
        <taxon>Bacteria</taxon>
        <taxon>Pseudomonadati</taxon>
        <taxon>Pseudomonadota</taxon>
        <taxon>Gammaproteobacteria</taxon>
        <taxon>Alteromonadales</taxon>
        <taxon>Shewanellaceae</taxon>
        <taxon>Parashewanella</taxon>
    </lineage>
</organism>